<evidence type="ECO:0000256" key="12">
    <source>
        <dbReference type="PROSITE-ProRule" id="PRU00146"/>
    </source>
</evidence>
<feature type="region of interest" description="Disordered" evidence="14">
    <location>
        <begin position="570"/>
        <end position="596"/>
    </location>
</feature>
<comment type="subcellular location">
    <subcellularLocation>
        <location evidence="1 11 13">Nucleus</location>
    </subcellularLocation>
</comment>
<dbReference type="CDD" id="cd15504">
    <property type="entry name" value="PHD_PRHA_like"/>
    <property type="match status" value="1"/>
</dbReference>
<dbReference type="InterPro" id="IPR001965">
    <property type="entry name" value="Znf_PHD"/>
</dbReference>
<feature type="domain" description="Homeobox" evidence="16">
    <location>
        <begin position="504"/>
        <end position="564"/>
    </location>
</feature>
<proteinExistence type="inferred from homology"/>
<dbReference type="InterPro" id="IPR019786">
    <property type="entry name" value="Zinc_finger_PHD-type_CS"/>
</dbReference>
<evidence type="ECO:0000256" key="9">
    <source>
        <dbReference type="ARBA" id="ARBA00023163"/>
    </source>
</evidence>
<evidence type="ECO:0000313" key="17">
    <source>
        <dbReference type="EMBL" id="KAK9168736.1"/>
    </source>
</evidence>
<evidence type="ECO:0008006" key="19">
    <source>
        <dbReference type="Google" id="ProtNLM"/>
    </source>
</evidence>
<evidence type="ECO:0000256" key="13">
    <source>
        <dbReference type="RuleBase" id="RU000682"/>
    </source>
</evidence>
<evidence type="ECO:0000256" key="5">
    <source>
        <dbReference type="ARBA" id="ARBA00022833"/>
    </source>
</evidence>
<feature type="compositionally biased region" description="Basic and acidic residues" evidence="14">
    <location>
        <begin position="673"/>
        <end position="685"/>
    </location>
</feature>
<dbReference type="GO" id="GO:0005634">
    <property type="term" value="C:nucleus"/>
    <property type="evidence" value="ECO:0007669"/>
    <property type="project" value="UniProtKB-SubCell"/>
</dbReference>
<feature type="compositionally biased region" description="Basic and acidic residues" evidence="14">
    <location>
        <begin position="10"/>
        <end position="33"/>
    </location>
</feature>
<dbReference type="AlphaFoldDB" id="A0AAP0LD19"/>
<dbReference type="GO" id="GO:0003682">
    <property type="term" value="F:chromatin binding"/>
    <property type="evidence" value="ECO:0007669"/>
    <property type="project" value="TreeGrafter"/>
</dbReference>
<dbReference type="CDD" id="cd00086">
    <property type="entry name" value="homeodomain"/>
    <property type="match status" value="1"/>
</dbReference>
<evidence type="ECO:0000256" key="1">
    <source>
        <dbReference type="ARBA" id="ARBA00004123"/>
    </source>
</evidence>
<accession>A0AAP0LD19</accession>
<feature type="DNA-binding region" description="Homeobox" evidence="11">
    <location>
        <begin position="506"/>
        <end position="565"/>
    </location>
</feature>
<evidence type="ECO:0000256" key="4">
    <source>
        <dbReference type="ARBA" id="ARBA00022771"/>
    </source>
</evidence>
<feature type="compositionally biased region" description="Basic and acidic residues" evidence="14">
    <location>
        <begin position="430"/>
        <end position="447"/>
    </location>
</feature>
<feature type="domain" description="PHD-type" evidence="15">
    <location>
        <begin position="238"/>
        <end position="295"/>
    </location>
</feature>
<evidence type="ECO:0000256" key="11">
    <source>
        <dbReference type="PROSITE-ProRule" id="PRU00108"/>
    </source>
</evidence>
<dbReference type="InterPro" id="IPR013083">
    <property type="entry name" value="Znf_RING/FYVE/PHD"/>
</dbReference>
<evidence type="ECO:0000256" key="7">
    <source>
        <dbReference type="ARBA" id="ARBA00023125"/>
    </source>
</evidence>
<organism evidence="17 18">
    <name type="scientific">Stephania yunnanensis</name>
    <dbReference type="NCBI Taxonomy" id="152371"/>
    <lineage>
        <taxon>Eukaryota</taxon>
        <taxon>Viridiplantae</taxon>
        <taxon>Streptophyta</taxon>
        <taxon>Embryophyta</taxon>
        <taxon>Tracheophyta</taxon>
        <taxon>Spermatophyta</taxon>
        <taxon>Magnoliopsida</taxon>
        <taxon>Ranunculales</taxon>
        <taxon>Menispermaceae</taxon>
        <taxon>Menispermoideae</taxon>
        <taxon>Cissampelideae</taxon>
        <taxon>Stephania</taxon>
    </lineage>
</organism>
<comment type="similarity">
    <text evidence="2">Belongs to the PHD-associated homeobox family.</text>
</comment>
<dbReference type="EMBL" id="JBBNAF010000001">
    <property type="protein sequence ID" value="KAK9168736.1"/>
    <property type="molecule type" value="Genomic_DNA"/>
</dbReference>
<dbReference type="PANTHER" id="PTHR12628:SF10">
    <property type="entry name" value="HOMEOBOX DOMAIN-CONTAINING PROTEIN"/>
    <property type="match status" value="1"/>
</dbReference>
<dbReference type="SMART" id="SM00249">
    <property type="entry name" value="PHD"/>
    <property type="match status" value="1"/>
</dbReference>
<dbReference type="PANTHER" id="PTHR12628">
    <property type="entry name" value="POLYCOMB-LIKE TRANSCRIPTION FACTOR"/>
    <property type="match status" value="1"/>
</dbReference>
<feature type="region of interest" description="Disordered" evidence="14">
    <location>
        <begin position="332"/>
        <end position="371"/>
    </location>
</feature>
<evidence type="ECO:0000256" key="3">
    <source>
        <dbReference type="ARBA" id="ARBA00022723"/>
    </source>
</evidence>
<keyword evidence="6" id="KW-0805">Transcription regulation</keyword>
<gene>
    <name evidence="17" type="ORF">Syun_000876</name>
</gene>
<dbReference type="SUPFAM" id="SSF46689">
    <property type="entry name" value="Homeodomain-like"/>
    <property type="match status" value="1"/>
</dbReference>
<dbReference type="GO" id="GO:0006355">
    <property type="term" value="P:regulation of DNA-templated transcription"/>
    <property type="evidence" value="ECO:0007669"/>
    <property type="project" value="UniProtKB-ARBA"/>
</dbReference>
<feature type="compositionally biased region" description="Polar residues" evidence="14">
    <location>
        <begin position="410"/>
        <end position="422"/>
    </location>
</feature>
<keyword evidence="7 11" id="KW-0238">DNA-binding</keyword>
<comment type="caution">
    <text evidence="17">The sequence shown here is derived from an EMBL/GenBank/DDBJ whole genome shotgun (WGS) entry which is preliminary data.</text>
</comment>
<keyword evidence="5" id="KW-0862">Zinc</keyword>
<keyword evidence="4 12" id="KW-0863">Zinc-finger</keyword>
<keyword evidence="3" id="KW-0479">Metal-binding</keyword>
<evidence type="ECO:0000256" key="2">
    <source>
        <dbReference type="ARBA" id="ARBA00007427"/>
    </source>
</evidence>
<sequence>MQSIVNNSVQKDEPVKVRSSKKEIGPKLSDFLKRKNSHTTPASKRCKSKPRSHIKIISSVLPRRKRQEFSSNGRRKNSLTAFRVRKKTFHKRPASTSPEVLLSSMVRGRKSLSISSKLFKKTTDGDVETHKIEKRRKRKKRRKYEERDEPFRLQRRTRYLLIKIKQEQNLIDAYSGEGWKGHSREKIKPEKELQRAKKQILKCKLGIRDTIRQLELLSSQGCIEESVIGPDGSVFHEHIFCAKCKLRDAFPDNDIILCDGTCNCAFHQKCLEPPLATENIPPGDQGWLCKFCECKMEILEGVNAHLGTQFSENSSWQDVFREAATMSDCENATIDPEDLWPSDDSEDDDYDPEKNEKSCSRPGTGENMSDDASSSVCLLYTSEDEASLHSEELGNCTILRSYSINSDGAVNEVDSGSFSKDVSNGRRQRRDVDYRKLHDEMFGKDLPENEQVSEDDEDWGPGRRKGRVNESDAAGTLVSLHGGATNGCQNSISKEAKMILSSASEDRRTLFRIPPYAVEALRRAFTKNELPPRDVRENLAKQLDLAFEKVNKWFKNARYTALKIRKEERTKQLESTGSLVNEPGASTQNAQTADQESSGIISHVAPSTTGVQILKGLRKVRQRRNRKSVATPSKRKQSIIAAGAHPNNKSEVDAQPSKAVGSKKQMSGSKRKASSEKWDNPHTVKNNKEQQLYLVEMERLCRVESKIRKLKRALSRIRSDTSLVLERPCSDEPSVIYVPVAEVREKV</sequence>
<dbReference type="GO" id="GO:0008270">
    <property type="term" value="F:zinc ion binding"/>
    <property type="evidence" value="ECO:0007669"/>
    <property type="project" value="UniProtKB-KW"/>
</dbReference>
<evidence type="ECO:0000256" key="14">
    <source>
        <dbReference type="SAM" id="MobiDB-lite"/>
    </source>
</evidence>
<dbReference type="Gene3D" id="3.30.40.10">
    <property type="entry name" value="Zinc/RING finger domain, C3HC4 (zinc finger)"/>
    <property type="match status" value="1"/>
</dbReference>
<dbReference type="InterPro" id="IPR011011">
    <property type="entry name" value="Znf_FYVE_PHD"/>
</dbReference>
<keyword evidence="10 11" id="KW-0539">Nucleus</keyword>
<feature type="compositionally biased region" description="Acidic residues" evidence="14">
    <location>
        <begin position="335"/>
        <end position="351"/>
    </location>
</feature>
<feature type="region of interest" description="Disordered" evidence="14">
    <location>
        <begin position="1"/>
        <end position="53"/>
    </location>
</feature>
<feature type="compositionally biased region" description="Basic residues" evidence="14">
    <location>
        <begin position="44"/>
        <end position="53"/>
    </location>
</feature>
<dbReference type="SUPFAM" id="SSF57903">
    <property type="entry name" value="FYVE/PHD zinc finger"/>
    <property type="match status" value="1"/>
</dbReference>
<feature type="region of interest" description="Disordered" evidence="14">
    <location>
        <begin position="125"/>
        <end position="149"/>
    </location>
</feature>
<keyword evidence="18" id="KW-1185">Reference proteome</keyword>
<dbReference type="Pfam" id="PF00628">
    <property type="entry name" value="PHD"/>
    <property type="match status" value="1"/>
</dbReference>
<evidence type="ECO:0000256" key="10">
    <source>
        <dbReference type="ARBA" id="ARBA00023242"/>
    </source>
</evidence>
<feature type="region of interest" description="Disordered" evidence="14">
    <location>
        <begin position="60"/>
        <end position="79"/>
    </location>
</feature>
<feature type="region of interest" description="Disordered" evidence="14">
    <location>
        <begin position="619"/>
        <end position="685"/>
    </location>
</feature>
<feature type="compositionally biased region" description="Polar residues" evidence="14">
    <location>
        <begin position="573"/>
        <end position="596"/>
    </location>
</feature>
<feature type="compositionally biased region" description="Basic residues" evidence="14">
    <location>
        <begin position="619"/>
        <end position="637"/>
    </location>
</feature>
<evidence type="ECO:0000259" key="16">
    <source>
        <dbReference type="PROSITE" id="PS50071"/>
    </source>
</evidence>
<evidence type="ECO:0000256" key="6">
    <source>
        <dbReference type="ARBA" id="ARBA00023015"/>
    </source>
</evidence>
<evidence type="ECO:0000259" key="15">
    <source>
        <dbReference type="PROSITE" id="PS50016"/>
    </source>
</evidence>
<dbReference type="InterPro" id="IPR019787">
    <property type="entry name" value="Znf_PHD-finger"/>
</dbReference>
<dbReference type="Pfam" id="PF00046">
    <property type="entry name" value="Homeodomain"/>
    <property type="match status" value="1"/>
</dbReference>
<evidence type="ECO:0000256" key="8">
    <source>
        <dbReference type="ARBA" id="ARBA00023155"/>
    </source>
</evidence>
<reference evidence="17 18" key="1">
    <citation type="submission" date="2024-01" db="EMBL/GenBank/DDBJ databases">
        <title>Genome assemblies of Stephania.</title>
        <authorList>
            <person name="Yang L."/>
        </authorList>
    </citation>
    <scope>NUCLEOTIDE SEQUENCE [LARGE SCALE GENOMIC DNA]</scope>
    <source>
        <strain evidence="17">YNDBR</strain>
        <tissue evidence="17">Leaf</tissue>
    </source>
</reference>
<dbReference type="GO" id="GO:0010557">
    <property type="term" value="P:positive regulation of macromolecule biosynthetic process"/>
    <property type="evidence" value="ECO:0007669"/>
    <property type="project" value="UniProtKB-ARBA"/>
</dbReference>
<dbReference type="PROSITE" id="PS50016">
    <property type="entry name" value="ZF_PHD_2"/>
    <property type="match status" value="1"/>
</dbReference>
<feature type="region of interest" description="Disordered" evidence="14">
    <location>
        <begin position="410"/>
        <end position="468"/>
    </location>
</feature>
<dbReference type="InterPro" id="IPR045876">
    <property type="entry name" value="PRHA-like_PHD-finger"/>
</dbReference>
<evidence type="ECO:0000313" key="18">
    <source>
        <dbReference type="Proteomes" id="UP001420932"/>
    </source>
</evidence>
<dbReference type="Proteomes" id="UP001420932">
    <property type="component" value="Unassembled WGS sequence"/>
</dbReference>
<feature type="compositionally biased region" description="Basic residues" evidence="14">
    <location>
        <begin position="132"/>
        <end position="142"/>
    </location>
</feature>
<dbReference type="FunFam" id="3.30.40.10:FF:000270">
    <property type="entry name" value="pathogenesis-related homeodomain protein-like"/>
    <property type="match status" value="1"/>
</dbReference>
<dbReference type="GO" id="GO:0043565">
    <property type="term" value="F:sequence-specific DNA binding"/>
    <property type="evidence" value="ECO:0007669"/>
    <property type="project" value="UniProtKB-ARBA"/>
</dbReference>
<dbReference type="InterPro" id="IPR001356">
    <property type="entry name" value="HD"/>
</dbReference>
<keyword evidence="8 11" id="KW-0371">Homeobox</keyword>
<dbReference type="PROSITE" id="PS50071">
    <property type="entry name" value="HOMEOBOX_2"/>
    <property type="match status" value="1"/>
</dbReference>
<dbReference type="InterPro" id="IPR009057">
    <property type="entry name" value="Homeodomain-like_sf"/>
</dbReference>
<protein>
    <recommendedName>
        <fullName evidence="19">Pathogenesis-related homeodomain protein</fullName>
    </recommendedName>
</protein>
<name>A0AAP0LD19_9MAGN</name>
<dbReference type="PROSITE" id="PS01359">
    <property type="entry name" value="ZF_PHD_1"/>
    <property type="match status" value="1"/>
</dbReference>
<dbReference type="GO" id="GO:0045814">
    <property type="term" value="P:negative regulation of gene expression, epigenetic"/>
    <property type="evidence" value="ECO:0007669"/>
    <property type="project" value="TreeGrafter"/>
</dbReference>
<dbReference type="Gene3D" id="1.10.10.60">
    <property type="entry name" value="Homeodomain-like"/>
    <property type="match status" value="1"/>
</dbReference>
<dbReference type="SMART" id="SM00389">
    <property type="entry name" value="HOX"/>
    <property type="match status" value="1"/>
</dbReference>
<keyword evidence="9" id="KW-0804">Transcription</keyword>